<evidence type="ECO:0000256" key="1">
    <source>
        <dbReference type="ARBA" id="ARBA00022443"/>
    </source>
</evidence>
<dbReference type="SUPFAM" id="SSF50044">
    <property type="entry name" value="SH3-domain"/>
    <property type="match status" value="1"/>
</dbReference>
<evidence type="ECO:0000313" key="7">
    <source>
        <dbReference type="Proteomes" id="UP000230066"/>
    </source>
</evidence>
<keyword evidence="3" id="KW-0175">Coiled coil</keyword>
<comment type="caution">
    <text evidence="6">The sequence shown here is derived from an EMBL/GenBank/DDBJ whole genome shotgun (WGS) entry which is preliminary data.</text>
</comment>
<keyword evidence="7" id="KW-1185">Reference proteome</keyword>
<accession>A0A4E0R9R1</accession>
<evidence type="ECO:0000256" key="4">
    <source>
        <dbReference type="SAM" id="MobiDB-lite"/>
    </source>
</evidence>
<feature type="domain" description="SH3" evidence="5">
    <location>
        <begin position="542"/>
        <end position="606"/>
    </location>
</feature>
<dbReference type="EMBL" id="JXXN02002605">
    <property type="protein sequence ID" value="THD22671.1"/>
    <property type="molecule type" value="Genomic_DNA"/>
</dbReference>
<reference evidence="6" key="1">
    <citation type="submission" date="2019-03" db="EMBL/GenBank/DDBJ databases">
        <title>Improved annotation for the trematode Fasciola hepatica.</title>
        <authorList>
            <person name="Choi Y.-J."/>
            <person name="Martin J."/>
            <person name="Mitreva M."/>
        </authorList>
    </citation>
    <scope>NUCLEOTIDE SEQUENCE [LARGE SCALE GENOMIC DNA]</scope>
</reference>
<feature type="region of interest" description="Disordered" evidence="4">
    <location>
        <begin position="481"/>
        <end position="504"/>
    </location>
</feature>
<dbReference type="Gene3D" id="2.30.30.40">
    <property type="entry name" value="SH3 Domains"/>
    <property type="match status" value="1"/>
</dbReference>
<evidence type="ECO:0000256" key="3">
    <source>
        <dbReference type="SAM" id="Coils"/>
    </source>
</evidence>
<dbReference type="SUPFAM" id="SSF103657">
    <property type="entry name" value="BAR/IMD domain-like"/>
    <property type="match status" value="1"/>
</dbReference>
<dbReference type="PROSITE" id="PS50002">
    <property type="entry name" value="SH3"/>
    <property type="match status" value="1"/>
</dbReference>
<name>A0A4E0R9R1_FASHE</name>
<keyword evidence="1 2" id="KW-0728">SH3 domain</keyword>
<dbReference type="AlphaFoldDB" id="A0A4E0R9R1"/>
<dbReference type="InterPro" id="IPR027267">
    <property type="entry name" value="AH/BAR_dom_sf"/>
</dbReference>
<feature type="region of interest" description="Disordered" evidence="4">
    <location>
        <begin position="518"/>
        <end position="541"/>
    </location>
</feature>
<gene>
    <name evidence="6" type="ORF">D915_006527</name>
</gene>
<proteinExistence type="predicted"/>
<dbReference type="Proteomes" id="UP000230066">
    <property type="component" value="Unassembled WGS sequence"/>
</dbReference>
<dbReference type="SMART" id="SM00326">
    <property type="entry name" value="SH3"/>
    <property type="match status" value="1"/>
</dbReference>
<evidence type="ECO:0000313" key="6">
    <source>
        <dbReference type="EMBL" id="THD22671.1"/>
    </source>
</evidence>
<dbReference type="Gene3D" id="1.20.1270.60">
    <property type="entry name" value="Arfaptin homology (AH) domain/BAR domain"/>
    <property type="match status" value="1"/>
</dbReference>
<feature type="coiled-coil region" evidence="3">
    <location>
        <begin position="102"/>
        <end position="129"/>
    </location>
</feature>
<evidence type="ECO:0000256" key="2">
    <source>
        <dbReference type="PROSITE-ProRule" id="PRU00192"/>
    </source>
</evidence>
<organism evidence="6 7">
    <name type="scientific">Fasciola hepatica</name>
    <name type="common">Liver fluke</name>
    <dbReference type="NCBI Taxonomy" id="6192"/>
    <lineage>
        <taxon>Eukaryota</taxon>
        <taxon>Metazoa</taxon>
        <taxon>Spiralia</taxon>
        <taxon>Lophotrochozoa</taxon>
        <taxon>Platyhelminthes</taxon>
        <taxon>Trematoda</taxon>
        <taxon>Digenea</taxon>
        <taxon>Plagiorchiida</taxon>
        <taxon>Echinostomata</taxon>
        <taxon>Echinostomatoidea</taxon>
        <taxon>Fasciolidae</taxon>
        <taxon>Fasciola</taxon>
    </lineage>
</organism>
<protein>
    <recommendedName>
        <fullName evidence="5">SH3 domain-containing protein</fullName>
    </recommendedName>
</protein>
<sequence length="606" mass="68528">MDMRFRETNAELLGVPVTRIVRLRNIGGEQLQMKFEKLSGERPIGDNSVEDLLEKSNTHRTLLKKVQSEIASFLLHLSQASSAFRAVTETLGGCFDPNLEQETSIKEDLKKLNTVLESLTDELTNTLSKPIDKQLEEFNALKPKVNAWRNNVRGLTYNALLDENGRQMCKSEPKLTQFGSTPNTHTTEKLADVLASELRTLNQRSQLACCEAWQNLLEVCLKENVSFIHLMHSQKNQLVELQSRLIQNLVKERATLNVPPIPACSITPTQFQDAMNGSRETMVGETTRLHVDKPARPLRAREIEALKELSSSSQDVTSNGRTDLFSTDSLGDGTEFFKSTGALENLGQLGCSQRSGGNDNRSEPYLISKAQSIWKKPFDAFDVPQRPERYQSRAKAPNTDRKTVTDQRIYNHVGRSNGINGPRVIAAPEMETREVIIREPVGKSGPTVKRPSHIIIQKLLPPSNELSYAWNRQIELRDVSTEPVTMKPAHSDNRSSRLTIIEHPSPSLERTRVELLTGTNQQQQQQQQSNHYPHRGSNESKTKSCEVVATYPYAAQDTDELSLRFNEMVRILPWPEGMENEIGWLYGERVRDGRRGIFPVNFTNYK</sequence>
<dbReference type="InterPro" id="IPR001452">
    <property type="entry name" value="SH3_domain"/>
</dbReference>
<evidence type="ECO:0000259" key="5">
    <source>
        <dbReference type="PROSITE" id="PS50002"/>
    </source>
</evidence>
<dbReference type="InterPro" id="IPR036028">
    <property type="entry name" value="SH3-like_dom_sf"/>
</dbReference>
<dbReference type="Pfam" id="PF14604">
    <property type="entry name" value="SH3_9"/>
    <property type="match status" value="1"/>
</dbReference>